<protein>
    <submittedName>
        <fullName evidence="1">Phage-related protein</fullName>
    </submittedName>
</protein>
<dbReference type="RefSeq" id="WP_064694927.1">
    <property type="nucleotide sequence ID" value="NZ_FMUE01000010.1"/>
</dbReference>
<sequence>MSKKFKFVNDGAKRAFMDLPTDIRINFSGEIRRVQEGEDPLDDFKVLRGEWKGVIELRENGSPAYRAVYCAKHLDTVYILHAFTKTSEKADQKEMDTALSRYKEMMAEVREVTQAEAKAAKDKKPTKK</sequence>
<dbReference type="InterPro" id="IPR009241">
    <property type="entry name" value="HigB-like"/>
</dbReference>
<dbReference type="Proteomes" id="UP000187891">
    <property type="component" value="Unassembled WGS sequence"/>
</dbReference>
<gene>
    <name evidence="1" type="ORF">DSM25559_3845</name>
</gene>
<name>A0A1R3TZ95_9HYPH</name>
<dbReference type="STRING" id="1907666.DSM25559_3845"/>
<evidence type="ECO:0000313" key="1">
    <source>
        <dbReference type="EMBL" id="SCX31995.1"/>
    </source>
</evidence>
<proteinExistence type="predicted"/>
<dbReference type="EMBL" id="FMUE01000010">
    <property type="protein sequence ID" value="SCX31995.1"/>
    <property type="molecule type" value="Genomic_DNA"/>
</dbReference>
<dbReference type="Pfam" id="PF05973">
    <property type="entry name" value="Gp49"/>
    <property type="match status" value="1"/>
</dbReference>
<reference evidence="2" key="1">
    <citation type="submission" date="2016-10" db="EMBL/GenBank/DDBJ databases">
        <authorList>
            <person name="Wibberg D."/>
        </authorList>
    </citation>
    <scope>NUCLEOTIDE SEQUENCE [LARGE SCALE GENOMIC DNA]</scope>
</reference>
<evidence type="ECO:0000313" key="2">
    <source>
        <dbReference type="Proteomes" id="UP000187891"/>
    </source>
</evidence>
<accession>A0A1R3TZ95</accession>
<dbReference type="AlphaFoldDB" id="A0A1R3TZ95"/>
<organism evidence="1 2">
    <name type="scientific">Agrobacterium rosae</name>
    <dbReference type="NCBI Taxonomy" id="1972867"/>
    <lineage>
        <taxon>Bacteria</taxon>
        <taxon>Pseudomonadati</taxon>
        <taxon>Pseudomonadota</taxon>
        <taxon>Alphaproteobacteria</taxon>
        <taxon>Hyphomicrobiales</taxon>
        <taxon>Rhizobiaceae</taxon>
        <taxon>Rhizobium/Agrobacterium group</taxon>
        <taxon>Agrobacterium</taxon>
    </lineage>
</organism>